<dbReference type="EMBL" id="JBHSIS010000017">
    <property type="protein sequence ID" value="MFC4857280.1"/>
    <property type="molecule type" value="Genomic_DNA"/>
</dbReference>
<sequence>MTRLVAKLTGELNKGFLTVTGAVENLIPLEVGKGTVHTMAAYLSNRIEDVEVHAATRNDPLYSKEEILDTLAAIAPTVDMKIDKIDMVVAACDPIAELEVIRNTNRGKDVLHAVENLRATRAKAENLRKKIGAFTEEMNKPEGPSEERLGAFNRFVPRFLRAIEVIDKHADIVAQQWQKALTDEAIKAWVQKHPTAGHKAMTAALAATDQGINAVALTGEILGYLPNEEAQGVSIGLTVGASVAETGKAVTDRWMNSVSADIQIAQYKKKNGTQAIYAELDSDKTLIAERLATKRKADVALALQLTQPIWTAAAVKFPPGVGDLWPMVCDVINKCVEKYQEERIQRALRLVGEGAEKEDILLVFGKEYLDELLEGIKGNVFAVLNPMKLAATAFITTLAGRIAAAVVEKLPVKPAELIDGAALRGHIESLVTAQLQSSFLEPSIVEDRFSGLELPTEVDGVAVTAILSGVEGSAPRRHVYLRLADGTVGRWLETGEFDKVDDDEDEGARYLGVPTTDEFGRKLSEVFAGVVVPHPDTGEDSYRARYQDLAGFVTVAAPHRFTVTGPHDTAYADWSRRAVTPEGYQEIVGGRPGDMVRGQWHQPWQGKPVYLFVHASGGAREWAHGTANTGAPGLRVFGQLDGKVPVEYDLTGIR</sequence>
<accession>A0ABV9S6E1</accession>
<evidence type="ECO:0008006" key="3">
    <source>
        <dbReference type="Google" id="ProtNLM"/>
    </source>
</evidence>
<name>A0ABV9S6E1_9PSEU</name>
<protein>
    <recommendedName>
        <fullName evidence="3">LXG domain-containing protein</fullName>
    </recommendedName>
</protein>
<reference evidence="2" key="1">
    <citation type="journal article" date="2019" name="Int. J. Syst. Evol. Microbiol.">
        <title>The Global Catalogue of Microorganisms (GCM) 10K type strain sequencing project: providing services to taxonomists for standard genome sequencing and annotation.</title>
        <authorList>
            <consortium name="The Broad Institute Genomics Platform"/>
            <consortium name="The Broad Institute Genome Sequencing Center for Infectious Disease"/>
            <person name="Wu L."/>
            <person name="Ma J."/>
        </authorList>
    </citation>
    <scope>NUCLEOTIDE SEQUENCE [LARGE SCALE GENOMIC DNA]</scope>
    <source>
        <strain evidence="2">ZS-22-S1</strain>
    </source>
</reference>
<organism evidence="1 2">
    <name type="scientific">Actinophytocola glycyrrhizae</name>
    <dbReference type="NCBI Taxonomy" id="2044873"/>
    <lineage>
        <taxon>Bacteria</taxon>
        <taxon>Bacillati</taxon>
        <taxon>Actinomycetota</taxon>
        <taxon>Actinomycetes</taxon>
        <taxon>Pseudonocardiales</taxon>
        <taxon>Pseudonocardiaceae</taxon>
    </lineage>
</organism>
<evidence type="ECO:0000313" key="2">
    <source>
        <dbReference type="Proteomes" id="UP001595859"/>
    </source>
</evidence>
<dbReference type="Proteomes" id="UP001595859">
    <property type="component" value="Unassembled WGS sequence"/>
</dbReference>
<proteinExistence type="predicted"/>
<gene>
    <name evidence="1" type="ORF">ACFPCV_27605</name>
</gene>
<keyword evidence="2" id="KW-1185">Reference proteome</keyword>
<dbReference type="RefSeq" id="WP_378059267.1">
    <property type="nucleotide sequence ID" value="NZ_JBHSIS010000017.1"/>
</dbReference>
<evidence type="ECO:0000313" key="1">
    <source>
        <dbReference type="EMBL" id="MFC4857280.1"/>
    </source>
</evidence>
<comment type="caution">
    <text evidence="1">The sequence shown here is derived from an EMBL/GenBank/DDBJ whole genome shotgun (WGS) entry which is preliminary data.</text>
</comment>